<dbReference type="AlphaFoldDB" id="A0A0F8ZAD3"/>
<protein>
    <submittedName>
        <fullName evidence="1">Uncharacterized protein</fullName>
    </submittedName>
</protein>
<sequence>MQGTIKGLLVGTSGLATVEFEDGSFAYVESGFGLRQLASAFGSLEAAVEQQIEYEADGLLMEWFCPLDSDSKGGTWH</sequence>
<proteinExistence type="predicted"/>
<reference evidence="1" key="1">
    <citation type="journal article" date="2015" name="Nature">
        <title>Complex archaea that bridge the gap between prokaryotes and eukaryotes.</title>
        <authorList>
            <person name="Spang A."/>
            <person name="Saw J.H."/>
            <person name="Jorgensen S.L."/>
            <person name="Zaremba-Niedzwiedzka K."/>
            <person name="Martijn J."/>
            <person name="Lind A.E."/>
            <person name="van Eijk R."/>
            <person name="Schleper C."/>
            <person name="Guy L."/>
            <person name="Ettema T.J."/>
        </authorList>
    </citation>
    <scope>NUCLEOTIDE SEQUENCE</scope>
</reference>
<comment type="caution">
    <text evidence="1">The sequence shown here is derived from an EMBL/GenBank/DDBJ whole genome shotgun (WGS) entry which is preliminary data.</text>
</comment>
<gene>
    <name evidence="1" type="ORF">LCGC14_2994690</name>
</gene>
<organism evidence="1">
    <name type="scientific">marine sediment metagenome</name>
    <dbReference type="NCBI Taxonomy" id="412755"/>
    <lineage>
        <taxon>unclassified sequences</taxon>
        <taxon>metagenomes</taxon>
        <taxon>ecological metagenomes</taxon>
    </lineage>
</organism>
<accession>A0A0F8ZAD3</accession>
<evidence type="ECO:0000313" key="1">
    <source>
        <dbReference type="EMBL" id="KKK63399.1"/>
    </source>
</evidence>
<dbReference type="EMBL" id="LAZR01061532">
    <property type="protein sequence ID" value="KKK63399.1"/>
    <property type="molecule type" value="Genomic_DNA"/>
</dbReference>
<name>A0A0F8ZAD3_9ZZZZ</name>